<dbReference type="AlphaFoldDB" id="A0A4D6M7C0"/>
<accession>A0A4D6M7C0</accession>
<sequence>MFNQSRISFAYHVYKRQGQRGNSHYFWNPDVYKRQGQRGNSHYFWNPEICLFLEIPGNAPMEQSINDLRAEMGVESSPSLGPTAKPTEEETKEGGSA</sequence>
<gene>
    <name evidence="2" type="ORF">DEO72_LG6g1517</name>
</gene>
<name>A0A4D6M7C0_VIGUN</name>
<organism evidence="2 3">
    <name type="scientific">Vigna unguiculata</name>
    <name type="common">Cowpea</name>
    <dbReference type="NCBI Taxonomy" id="3917"/>
    <lineage>
        <taxon>Eukaryota</taxon>
        <taxon>Viridiplantae</taxon>
        <taxon>Streptophyta</taxon>
        <taxon>Embryophyta</taxon>
        <taxon>Tracheophyta</taxon>
        <taxon>Spermatophyta</taxon>
        <taxon>Magnoliopsida</taxon>
        <taxon>eudicotyledons</taxon>
        <taxon>Gunneridae</taxon>
        <taxon>Pentapetalae</taxon>
        <taxon>rosids</taxon>
        <taxon>fabids</taxon>
        <taxon>Fabales</taxon>
        <taxon>Fabaceae</taxon>
        <taxon>Papilionoideae</taxon>
        <taxon>50 kb inversion clade</taxon>
        <taxon>NPAAA clade</taxon>
        <taxon>indigoferoid/millettioid clade</taxon>
        <taxon>Phaseoleae</taxon>
        <taxon>Vigna</taxon>
    </lineage>
</organism>
<feature type="compositionally biased region" description="Basic and acidic residues" evidence="1">
    <location>
        <begin position="86"/>
        <end position="97"/>
    </location>
</feature>
<feature type="region of interest" description="Disordered" evidence="1">
    <location>
        <begin position="70"/>
        <end position="97"/>
    </location>
</feature>
<reference evidence="2 3" key="1">
    <citation type="submission" date="2019-04" db="EMBL/GenBank/DDBJ databases">
        <title>An improved genome assembly and genetic linkage map for asparagus bean, Vigna unguiculata ssp. sesquipedialis.</title>
        <authorList>
            <person name="Xia Q."/>
            <person name="Zhang R."/>
            <person name="Dong Y."/>
        </authorList>
    </citation>
    <scope>NUCLEOTIDE SEQUENCE [LARGE SCALE GENOMIC DNA]</scope>
    <source>
        <tissue evidence="2">Leaf</tissue>
    </source>
</reference>
<dbReference type="EMBL" id="CP039350">
    <property type="protein sequence ID" value="QCD96807.1"/>
    <property type="molecule type" value="Genomic_DNA"/>
</dbReference>
<evidence type="ECO:0000313" key="3">
    <source>
        <dbReference type="Proteomes" id="UP000501690"/>
    </source>
</evidence>
<keyword evidence="3" id="KW-1185">Reference proteome</keyword>
<protein>
    <submittedName>
        <fullName evidence="2">Uncharacterized protein</fullName>
    </submittedName>
</protein>
<evidence type="ECO:0000256" key="1">
    <source>
        <dbReference type="SAM" id="MobiDB-lite"/>
    </source>
</evidence>
<evidence type="ECO:0000313" key="2">
    <source>
        <dbReference type="EMBL" id="QCD96807.1"/>
    </source>
</evidence>
<dbReference type="Proteomes" id="UP000501690">
    <property type="component" value="Linkage Group LG6"/>
</dbReference>
<proteinExistence type="predicted"/>